<dbReference type="EMBL" id="RJUR01000015">
    <property type="protein sequence ID" value="ROQ47955.1"/>
    <property type="molecule type" value="Genomic_DNA"/>
</dbReference>
<comment type="caution">
    <text evidence="1">The sequence shown here is derived from an EMBL/GenBank/DDBJ whole genome shotgun (WGS) entry which is preliminary data.</text>
</comment>
<evidence type="ECO:0008006" key="3">
    <source>
        <dbReference type="Google" id="ProtNLM"/>
    </source>
</evidence>
<evidence type="ECO:0000313" key="2">
    <source>
        <dbReference type="Proteomes" id="UP000269115"/>
    </source>
</evidence>
<reference evidence="1 2" key="1">
    <citation type="submission" date="2018-11" db="EMBL/GenBank/DDBJ databases">
        <title>Genomic analyses of the natural microbiome of Caenorhabditis elegans.</title>
        <authorList>
            <person name="Samuel B."/>
        </authorList>
    </citation>
    <scope>NUCLEOTIDE SEQUENCE [LARGE SCALE GENOMIC DNA]</scope>
    <source>
        <strain evidence="1 2">BIGb0473</strain>
    </source>
</reference>
<name>A0A9X8EEH3_PSEPU</name>
<dbReference type="AlphaFoldDB" id="A0A9X8EEH3"/>
<organism evidence="1 2">
    <name type="scientific">Pseudomonas putida</name>
    <name type="common">Arthrobacter siderocapsulatus</name>
    <dbReference type="NCBI Taxonomy" id="303"/>
    <lineage>
        <taxon>Bacteria</taxon>
        <taxon>Pseudomonadati</taxon>
        <taxon>Pseudomonadota</taxon>
        <taxon>Gammaproteobacteria</taxon>
        <taxon>Pseudomonadales</taxon>
        <taxon>Pseudomonadaceae</taxon>
        <taxon>Pseudomonas</taxon>
    </lineage>
</organism>
<evidence type="ECO:0000313" key="1">
    <source>
        <dbReference type="EMBL" id="ROQ47955.1"/>
    </source>
</evidence>
<gene>
    <name evidence="1" type="ORF">EDF85_3683</name>
</gene>
<protein>
    <recommendedName>
        <fullName evidence="3">Lipoprotein</fullName>
    </recommendedName>
</protein>
<accession>A0A9X8EEH3</accession>
<sequence>MRKVLLCALALLLAGCDKDFLVLHFQAPVGDLYYSRDVHYSYRESIFALLAAHHIPTDSLVMEMDEYNDKVVHLRLTDDSLSPQQLDEIREVFEAIIPARNAVTLNMKLRFDADQAQGLTGQRQGTGAPPRHFDTTVLTPQNLHIALGQDIGTPPHSNPYLKVLPQADDQMLCTLEAGMTPTLPFYMLATGPGELGSGRQGLLHVRNRDFQAAQVPVHLQFEDAALRRLVDNGTLQVAFSTRNWLDYLNPDNIHLHFVIGPPLVSAPMAEMTHARARELHTECNQRMDALGRPFSFFFGEGVDRLVYVGLPARD</sequence>
<dbReference type="PROSITE" id="PS51257">
    <property type="entry name" value="PROKAR_LIPOPROTEIN"/>
    <property type="match status" value="1"/>
</dbReference>
<dbReference type="Proteomes" id="UP000269115">
    <property type="component" value="Unassembled WGS sequence"/>
</dbReference>
<dbReference type="RefSeq" id="WP_123753288.1">
    <property type="nucleotide sequence ID" value="NZ_RJUR01000015.1"/>
</dbReference>
<proteinExistence type="predicted"/>